<dbReference type="Proteomes" id="UP000030746">
    <property type="component" value="Unassembled WGS sequence"/>
</dbReference>
<dbReference type="InterPro" id="IPR020846">
    <property type="entry name" value="MFS_dom"/>
</dbReference>
<dbReference type="CTD" id="20232119"/>
<comment type="subcellular location">
    <subcellularLocation>
        <location evidence="1">Membrane</location>
        <topology evidence="1">Multi-pass membrane protein</topology>
    </subcellularLocation>
</comment>
<dbReference type="AlphaFoldDB" id="V4BQ74"/>
<evidence type="ECO:0000256" key="5">
    <source>
        <dbReference type="SAM" id="Phobius"/>
    </source>
</evidence>
<feature type="transmembrane region" description="Helical" evidence="5">
    <location>
        <begin position="20"/>
        <end position="44"/>
    </location>
</feature>
<feature type="transmembrane region" description="Helical" evidence="5">
    <location>
        <begin position="318"/>
        <end position="340"/>
    </location>
</feature>
<gene>
    <name evidence="7" type="ORF">LOTGIDRAFT_122554</name>
</gene>
<evidence type="ECO:0000256" key="1">
    <source>
        <dbReference type="ARBA" id="ARBA00004141"/>
    </source>
</evidence>
<dbReference type="GO" id="GO:0022857">
    <property type="term" value="F:transmembrane transporter activity"/>
    <property type="evidence" value="ECO:0007669"/>
    <property type="project" value="InterPro"/>
</dbReference>
<dbReference type="OrthoDB" id="10021984at2759"/>
<dbReference type="PROSITE" id="PS50850">
    <property type="entry name" value="MFS"/>
    <property type="match status" value="1"/>
</dbReference>
<protein>
    <recommendedName>
        <fullName evidence="6">Major facilitator superfamily (MFS) profile domain-containing protein</fullName>
    </recommendedName>
</protein>
<evidence type="ECO:0000313" key="7">
    <source>
        <dbReference type="EMBL" id="ESO91029.1"/>
    </source>
</evidence>
<feature type="domain" description="Major facilitator superfamily (MFS) profile" evidence="6">
    <location>
        <begin position="24"/>
        <end position="499"/>
    </location>
</feature>
<dbReference type="OMA" id="CMELVGP"/>
<feature type="transmembrane region" description="Helical" evidence="5">
    <location>
        <begin position="156"/>
        <end position="174"/>
    </location>
</feature>
<evidence type="ECO:0000313" key="8">
    <source>
        <dbReference type="Proteomes" id="UP000030746"/>
    </source>
</evidence>
<feature type="transmembrane region" description="Helical" evidence="5">
    <location>
        <begin position="476"/>
        <end position="494"/>
    </location>
</feature>
<reference evidence="7 8" key="1">
    <citation type="journal article" date="2013" name="Nature">
        <title>Insights into bilaterian evolution from three spiralian genomes.</title>
        <authorList>
            <person name="Simakov O."/>
            <person name="Marletaz F."/>
            <person name="Cho S.J."/>
            <person name="Edsinger-Gonzales E."/>
            <person name="Havlak P."/>
            <person name="Hellsten U."/>
            <person name="Kuo D.H."/>
            <person name="Larsson T."/>
            <person name="Lv J."/>
            <person name="Arendt D."/>
            <person name="Savage R."/>
            <person name="Osoegawa K."/>
            <person name="de Jong P."/>
            <person name="Grimwood J."/>
            <person name="Chapman J.A."/>
            <person name="Shapiro H."/>
            <person name="Aerts A."/>
            <person name="Otillar R.P."/>
            <person name="Terry A.Y."/>
            <person name="Boore J.L."/>
            <person name="Grigoriev I.V."/>
            <person name="Lindberg D.R."/>
            <person name="Seaver E.C."/>
            <person name="Weisblat D.A."/>
            <person name="Putnam N.H."/>
            <person name="Rokhsar D.S."/>
        </authorList>
    </citation>
    <scope>NUCLEOTIDE SEQUENCE [LARGE SCALE GENOMIC DNA]</scope>
</reference>
<sequence>MKFDDLLEYLGEFGLYQKRLYFMVCLLSIPAAFQALLPVFILAIPNHRCAIPSLPNDTYQLQGDWHRDIVNNSIPLKPDGEQSKCTFYHENSSEEIRCSKWVYDQTDYPSTFLTEMNFVCGKEIFRSHANMIVFGGYTIGSFVMGFLADIIGRHKALMLSVAVQTVTGIITAFLNEFISFTIVRFINGFAGSGVFVISFVIGVELVGPTKRTITGMVVMIFWAIGLLLLGLMAYLVRDWRHLSLVLSVPTVVFFPYWWLIPESPRWLISKGKYNEAEVILRKAAKVNKVKLPDRLFRRQSLELEVETAKFKHLLTSPVLVLGTFIIFLNWFVVSMAYYGLLLSVTNFSGNTYLNFTIANIAELIAYIICLFLLDRIGRKMVHCGAMLLGGIACLATMFPVIYGDESQTWINLILSTIGRLGASGAFSVIYVFAAELFPTLLRNSLMGTASLFSQLGAMICPYIADLVNGDLKTALPLIIFGSTTIGAGLLSLYLPETLNQKLPETISDAQQLYK</sequence>
<evidence type="ECO:0000259" key="6">
    <source>
        <dbReference type="PROSITE" id="PS50850"/>
    </source>
</evidence>
<dbReference type="Pfam" id="PF00083">
    <property type="entry name" value="Sugar_tr"/>
    <property type="match status" value="1"/>
</dbReference>
<keyword evidence="4 5" id="KW-0472">Membrane</keyword>
<keyword evidence="8" id="KW-1185">Reference proteome</keyword>
<dbReference type="GeneID" id="20232119"/>
<dbReference type="RefSeq" id="XP_009058299.1">
    <property type="nucleotide sequence ID" value="XM_009060051.1"/>
</dbReference>
<feature type="transmembrane region" description="Helical" evidence="5">
    <location>
        <begin position="213"/>
        <end position="236"/>
    </location>
</feature>
<keyword evidence="3 5" id="KW-1133">Transmembrane helix</keyword>
<dbReference type="InterPro" id="IPR005828">
    <property type="entry name" value="MFS_sugar_transport-like"/>
</dbReference>
<organism evidence="7 8">
    <name type="scientific">Lottia gigantea</name>
    <name type="common">Giant owl limpet</name>
    <dbReference type="NCBI Taxonomy" id="225164"/>
    <lineage>
        <taxon>Eukaryota</taxon>
        <taxon>Metazoa</taxon>
        <taxon>Spiralia</taxon>
        <taxon>Lophotrochozoa</taxon>
        <taxon>Mollusca</taxon>
        <taxon>Gastropoda</taxon>
        <taxon>Patellogastropoda</taxon>
        <taxon>Lottioidea</taxon>
        <taxon>Lottiidae</taxon>
        <taxon>Lottia</taxon>
    </lineage>
</organism>
<proteinExistence type="predicted"/>
<dbReference type="KEGG" id="lgi:LOTGIDRAFT_122554"/>
<dbReference type="Gene3D" id="1.20.1250.20">
    <property type="entry name" value="MFS general substrate transporter like domains"/>
    <property type="match status" value="1"/>
</dbReference>
<dbReference type="CDD" id="cd17317">
    <property type="entry name" value="MFS_SLC22"/>
    <property type="match status" value="1"/>
</dbReference>
<dbReference type="HOGENOM" id="CLU_001265_33_4_1"/>
<feature type="transmembrane region" description="Helical" evidence="5">
    <location>
        <begin position="352"/>
        <end position="373"/>
    </location>
</feature>
<accession>V4BQ74</accession>
<feature type="transmembrane region" description="Helical" evidence="5">
    <location>
        <begin position="445"/>
        <end position="464"/>
    </location>
</feature>
<evidence type="ECO:0000256" key="3">
    <source>
        <dbReference type="ARBA" id="ARBA00022989"/>
    </source>
</evidence>
<dbReference type="SUPFAM" id="SSF103473">
    <property type="entry name" value="MFS general substrate transporter"/>
    <property type="match status" value="1"/>
</dbReference>
<dbReference type="GO" id="GO:0016020">
    <property type="term" value="C:membrane"/>
    <property type="evidence" value="ECO:0007669"/>
    <property type="project" value="UniProtKB-SubCell"/>
</dbReference>
<feature type="transmembrane region" description="Helical" evidence="5">
    <location>
        <begin position="385"/>
        <end position="403"/>
    </location>
</feature>
<name>V4BQ74_LOTGI</name>
<dbReference type="EMBL" id="KB202284">
    <property type="protein sequence ID" value="ESO91029.1"/>
    <property type="molecule type" value="Genomic_DNA"/>
</dbReference>
<feature type="transmembrane region" description="Helical" evidence="5">
    <location>
        <begin position="186"/>
        <end position="206"/>
    </location>
</feature>
<dbReference type="InterPro" id="IPR036259">
    <property type="entry name" value="MFS_trans_sf"/>
</dbReference>
<evidence type="ECO:0000256" key="2">
    <source>
        <dbReference type="ARBA" id="ARBA00022692"/>
    </source>
</evidence>
<keyword evidence="2 5" id="KW-0812">Transmembrane</keyword>
<dbReference type="PANTHER" id="PTHR24064">
    <property type="entry name" value="SOLUTE CARRIER FAMILY 22 MEMBER"/>
    <property type="match status" value="1"/>
</dbReference>
<evidence type="ECO:0000256" key="4">
    <source>
        <dbReference type="ARBA" id="ARBA00023136"/>
    </source>
</evidence>
<feature type="transmembrane region" description="Helical" evidence="5">
    <location>
        <begin position="409"/>
        <end position="433"/>
    </location>
</feature>